<reference evidence="3 4" key="1">
    <citation type="submission" date="2021-06" db="EMBL/GenBank/DDBJ databases">
        <title>Caerostris extrusa draft genome.</title>
        <authorList>
            <person name="Kono N."/>
            <person name="Arakawa K."/>
        </authorList>
    </citation>
    <scope>NUCLEOTIDE SEQUENCE [LARGE SCALE GENOMIC DNA]</scope>
</reference>
<dbReference type="EMBL" id="BPLR01007572">
    <property type="protein sequence ID" value="GIY18024.1"/>
    <property type="molecule type" value="Genomic_DNA"/>
</dbReference>
<accession>A0AAV4RBN9</accession>
<keyword evidence="2" id="KW-1133">Transmembrane helix</keyword>
<evidence type="ECO:0000313" key="4">
    <source>
        <dbReference type="Proteomes" id="UP001054945"/>
    </source>
</evidence>
<comment type="caution">
    <text evidence="3">The sequence shown here is derived from an EMBL/GenBank/DDBJ whole genome shotgun (WGS) entry which is preliminary data.</text>
</comment>
<feature type="compositionally biased region" description="Basic and acidic residues" evidence="1">
    <location>
        <begin position="1"/>
        <end position="20"/>
    </location>
</feature>
<keyword evidence="2" id="KW-0472">Membrane</keyword>
<protein>
    <submittedName>
        <fullName evidence="3">Uncharacterized protein</fullName>
    </submittedName>
</protein>
<evidence type="ECO:0000313" key="3">
    <source>
        <dbReference type="EMBL" id="GIY18024.1"/>
    </source>
</evidence>
<name>A0AAV4RBN9_CAEEX</name>
<feature type="region of interest" description="Disordered" evidence="1">
    <location>
        <begin position="1"/>
        <end position="30"/>
    </location>
</feature>
<evidence type="ECO:0000256" key="2">
    <source>
        <dbReference type="SAM" id="Phobius"/>
    </source>
</evidence>
<gene>
    <name evidence="3" type="ORF">CEXT_423211</name>
</gene>
<keyword evidence="2" id="KW-0812">Transmembrane</keyword>
<dbReference type="AlphaFoldDB" id="A0AAV4RBN9"/>
<evidence type="ECO:0000256" key="1">
    <source>
        <dbReference type="SAM" id="MobiDB-lite"/>
    </source>
</evidence>
<organism evidence="3 4">
    <name type="scientific">Caerostris extrusa</name>
    <name type="common">Bark spider</name>
    <name type="synonym">Caerostris bankana</name>
    <dbReference type="NCBI Taxonomy" id="172846"/>
    <lineage>
        <taxon>Eukaryota</taxon>
        <taxon>Metazoa</taxon>
        <taxon>Ecdysozoa</taxon>
        <taxon>Arthropoda</taxon>
        <taxon>Chelicerata</taxon>
        <taxon>Arachnida</taxon>
        <taxon>Araneae</taxon>
        <taxon>Araneomorphae</taxon>
        <taxon>Entelegynae</taxon>
        <taxon>Araneoidea</taxon>
        <taxon>Araneidae</taxon>
        <taxon>Caerostris</taxon>
    </lineage>
</organism>
<feature type="transmembrane region" description="Helical" evidence="2">
    <location>
        <begin position="41"/>
        <end position="64"/>
    </location>
</feature>
<keyword evidence="4" id="KW-1185">Reference proteome</keyword>
<sequence length="97" mass="10882">MSEKILAKQKTEEEKKKKNQSESSLPSQNLRDPIKSFKKKWCSWVIAISAFLCYLNSLTCGLVFDDQPAIRDNMDVRPTTRGPICSTMISGALPCKG</sequence>
<proteinExistence type="predicted"/>
<dbReference type="Proteomes" id="UP001054945">
    <property type="component" value="Unassembled WGS sequence"/>
</dbReference>